<gene>
    <name evidence="2" type="ORF">PGT21_021956</name>
</gene>
<feature type="compositionally biased region" description="Low complexity" evidence="1">
    <location>
        <begin position="13"/>
        <end position="24"/>
    </location>
</feature>
<protein>
    <submittedName>
        <fullName evidence="2">Uncharacterized protein</fullName>
    </submittedName>
</protein>
<name>A0A5B0QIW2_PUCGR</name>
<keyword evidence="3" id="KW-1185">Reference proteome</keyword>
<dbReference type="OrthoDB" id="43122at2759"/>
<organism evidence="2 3">
    <name type="scientific">Puccinia graminis f. sp. tritici</name>
    <dbReference type="NCBI Taxonomy" id="56615"/>
    <lineage>
        <taxon>Eukaryota</taxon>
        <taxon>Fungi</taxon>
        <taxon>Dikarya</taxon>
        <taxon>Basidiomycota</taxon>
        <taxon>Pucciniomycotina</taxon>
        <taxon>Pucciniomycetes</taxon>
        <taxon>Pucciniales</taxon>
        <taxon>Pucciniaceae</taxon>
        <taxon>Puccinia</taxon>
    </lineage>
</organism>
<evidence type="ECO:0000256" key="1">
    <source>
        <dbReference type="SAM" id="MobiDB-lite"/>
    </source>
</evidence>
<evidence type="ECO:0000313" key="2">
    <source>
        <dbReference type="EMBL" id="KAA1113118.1"/>
    </source>
</evidence>
<accession>A0A5B0QIW2</accession>
<reference evidence="2 3" key="1">
    <citation type="submission" date="2019-05" db="EMBL/GenBank/DDBJ databases">
        <title>Emergence of the Ug99 lineage of the wheat stem rust pathogen through somatic hybridization.</title>
        <authorList>
            <person name="Li F."/>
            <person name="Upadhyaya N.M."/>
            <person name="Sperschneider J."/>
            <person name="Matny O."/>
            <person name="Nguyen-Phuc H."/>
            <person name="Mago R."/>
            <person name="Raley C."/>
            <person name="Miller M.E."/>
            <person name="Silverstein K.A.T."/>
            <person name="Henningsen E."/>
            <person name="Hirsch C.D."/>
            <person name="Visser B."/>
            <person name="Pretorius Z.A."/>
            <person name="Steffenson B.J."/>
            <person name="Schwessinger B."/>
            <person name="Dodds P.N."/>
            <person name="Figueroa M."/>
        </authorList>
    </citation>
    <scope>NUCLEOTIDE SEQUENCE [LARGE SCALE GENOMIC DNA]</scope>
    <source>
        <strain evidence="2">21-0</strain>
    </source>
</reference>
<feature type="region of interest" description="Disordered" evidence="1">
    <location>
        <begin position="1"/>
        <end position="68"/>
    </location>
</feature>
<proteinExistence type="predicted"/>
<dbReference type="EMBL" id="VSWC01000015">
    <property type="protein sequence ID" value="KAA1113118.1"/>
    <property type="molecule type" value="Genomic_DNA"/>
</dbReference>
<evidence type="ECO:0000313" key="3">
    <source>
        <dbReference type="Proteomes" id="UP000324748"/>
    </source>
</evidence>
<comment type="caution">
    <text evidence="2">The sequence shown here is derived from an EMBL/GenBank/DDBJ whole genome shotgun (WGS) entry which is preliminary data.</text>
</comment>
<dbReference type="Proteomes" id="UP000324748">
    <property type="component" value="Unassembled WGS sequence"/>
</dbReference>
<sequence length="68" mass="7765">MTTQLYQHHRYPSRQQQQQPITQSDYHEHSESESEAESTGSDSDDSDDIPLGQRHPDALKAQATIRAE</sequence>
<dbReference type="AlphaFoldDB" id="A0A5B0QIW2"/>